<dbReference type="InterPro" id="IPR005170">
    <property type="entry name" value="Transptr-assoc_dom"/>
</dbReference>
<evidence type="ECO:0000256" key="4">
    <source>
        <dbReference type="ARBA" id="ARBA00022692"/>
    </source>
</evidence>
<evidence type="ECO:0000256" key="8">
    <source>
        <dbReference type="ARBA" id="ARBA00023136"/>
    </source>
</evidence>
<dbReference type="Gene3D" id="3.10.580.10">
    <property type="entry name" value="CBS-domain"/>
    <property type="match status" value="1"/>
</dbReference>
<dbReference type="InterPro" id="IPR044751">
    <property type="entry name" value="Ion_transp-like_CBS"/>
</dbReference>
<evidence type="ECO:0000256" key="2">
    <source>
        <dbReference type="ARBA" id="ARBA00006337"/>
    </source>
</evidence>
<feature type="transmembrane region" description="Helical" evidence="11">
    <location>
        <begin position="99"/>
        <end position="118"/>
    </location>
</feature>
<dbReference type="SUPFAM" id="SSF56176">
    <property type="entry name" value="FAD-binding/transporter-associated domain-like"/>
    <property type="match status" value="1"/>
</dbReference>
<evidence type="ECO:0000256" key="11">
    <source>
        <dbReference type="SAM" id="Phobius"/>
    </source>
</evidence>
<feature type="transmembrane region" description="Helical" evidence="11">
    <location>
        <begin position="71"/>
        <end position="93"/>
    </location>
</feature>
<evidence type="ECO:0000313" key="14">
    <source>
        <dbReference type="EMBL" id="TLP58958.1"/>
    </source>
</evidence>
<dbReference type="PANTHER" id="PTHR22777">
    <property type="entry name" value="HEMOLYSIN-RELATED"/>
    <property type="match status" value="1"/>
</dbReference>
<proteinExistence type="inferred from homology"/>
<organism evidence="14 15">
    <name type="scientific">Microbispora triticiradicis</name>
    <dbReference type="NCBI Taxonomy" id="2200763"/>
    <lineage>
        <taxon>Bacteria</taxon>
        <taxon>Bacillati</taxon>
        <taxon>Actinomycetota</taxon>
        <taxon>Actinomycetes</taxon>
        <taxon>Streptosporangiales</taxon>
        <taxon>Streptosporangiaceae</taxon>
        <taxon>Microbispora</taxon>
    </lineage>
</organism>
<dbReference type="InterPro" id="IPR016169">
    <property type="entry name" value="FAD-bd_PCMH_sub2"/>
</dbReference>
<dbReference type="GO" id="GO:0050660">
    <property type="term" value="F:flavin adenine dinucleotide binding"/>
    <property type="evidence" value="ECO:0007669"/>
    <property type="project" value="InterPro"/>
</dbReference>
<dbReference type="AlphaFoldDB" id="A0A5R8YZJ1"/>
<dbReference type="SMART" id="SM01091">
    <property type="entry name" value="CorC_HlyC"/>
    <property type="match status" value="1"/>
</dbReference>
<reference evidence="14" key="1">
    <citation type="submission" date="2019-05" db="EMBL/GenBank/DDBJ databases">
        <title>Isolation, diversity and antifungal activity of Actinobacteria from wheat.</title>
        <authorList>
            <person name="Yu B."/>
        </authorList>
    </citation>
    <scope>NUCLEOTIDE SEQUENCE [LARGE SCALE GENOMIC DNA]</scope>
    <source>
        <strain evidence="14">NEAU-HEGS1-5</strain>
    </source>
</reference>
<dbReference type="PROSITE" id="PS51371">
    <property type="entry name" value="CBS"/>
    <property type="match status" value="2"/>
</dbReference>
<evidence type="ECO:0000256" key="1">
    <source>
        <dbReference type="ARBA" id="ARBA00004651"/>
    </source>
</evidence>
<dbReference type="Pfam" id="PF00571">
    <property type="entry name" value="CBS"/>
    <property type="match status" value="2"/>
</dbReference>
<evidence type="ECO:0000259" key="13">
    <source>
        <dbReference type="PROSITE" id="PS51846"/>
    </source>
</evidence>
<keyword evidence="7 9" id="KW-0129">CBS domain</keyword>
<evidence type="ECO:0000256" key="5">
    <source>
        <dbReference type="ARBA" id="ARBA00022737"/>
    </source>
</evidence>
<evidence type="ECO:0000256" key="7">
    <source>
        <dbReference type="ARBA" id="ARBA00023122"/>
    </source>
</evidence>
<dbReference type="PROSITE" id="PS51846">
    <property type="entry name" value="CNNM"/>
    <property type="match status" value="1"/>
</dbReference>
<dbReference type="InterPro" id="IPR036318">
    <property type="entry name" value="FAD-bd_PCMH-like_sf"/>
</dbReference>
<evidence type="ECO:0000313" key="15">
    <source>
        <dbReference type="Proteomes" id="UP000309033"/>
    </source>
</evidence>
<comment type="similarity">
    <text evidence="2">Belongs to the UPF0053 family.</text>
</comment>
<dbReference type="PANTHER" id="PTHR22777:SF32">
    <property type="entry name" value="UPF0053 INNER MEMBRANE PROTEIN YFJD"/>
    <property type="match status" value="1"/>
</dbReference>
<dbReference type="Pfam" id="PF01595">
    <property type="entry name" value="CNNM"/>
    <property type="match status" value="1"/>
</dbReference>
<dbReference type="OrthoDB" id="110231at2"/>
<name>A0A5R8YZJ1_9ACTN</name>
<comment type="caution">
    <text evidence="14">The sequence shown here is derived from an EMBL/GenBank/DDBJ whole genome shotgun (WGS) entry which is preliminary data.</text>
</comment>
<dbReference type="SUPFAM" id="SSF54631">
    <property type="entry name" value="CBS-domain pair"/>
    <property type="match status" value="1"/>
</dbReference>
<evidence type="ECO:0000256" key="3">
    <source>
        <dbReference type="ARBA" id="ARBA00022475"/>
    </source>
</evidence>
<dbReference type="Proteomes" id="UP000309033">
    <property type="component" value="Unassembled WGS sequence"/>
</dbReference>
<evidence type="ECO:0000256" key="9">
    <source>
        <dbReference type="PROSITE-ProRule" id="PRU00703"/>
    </source>
</evidence>
<keyword evidence="15" id="KW-1185">Reference proteome</keyword>
<keyword evidence="3" id="KW-1003">Cell membrane</keyword>
<comment type="subcellular location">
    <subcellularLocation>
        <location evidence="1">Cell membrane</location>
        <topology evidence="1">Multi-pass membrane protein</topology>
    </subcellularLocation>
</comment>
<gene>
    <name evidence="14" type="ORF">FED44_18070</name>
</gene>
<dbReference type="SMART" id="SM00116">
    <property type="entry name" value="CBS"/>
    <property type="match status" value="2"/>
</dbReference>
<dbReference type="CDD" id="cd04590">
    <property type="entry name" value="CBS_pair_CorC_HlyC_assoc"/>
    <property type="match status" value="1"/>
</dbReference>
<sequence>MAGGAAEAVNNGWLVSAVVLIVVGGLLASAETALTRISRVRAEEFVKEARRGAVRLQTIVADPPRYLNLVLLLRLSCELVATVIATLLFIDWLGDRGQAYAGAAVAMILVSYVIVGVMPRTLGRQHAEPVALASAPVVYGLTKIFGPLPELLILLGNALTPGKGFREGPFTSEAELRDLVDLAEQRRVIEPDEREMIHSVFELGDTLVREVMVPRTDMVFIERGKTLSQALSLALRSGFSRVPVVGENEDDVVGIAYLKDIVRRIQDTGDDGVRVDELMRPATYVPESKPIDELLREMQARQIHLAIVIDEYGGTAGLVTIEDVIEEIVGEIADEYDQETPRIEWLDDGAARVTARLPAGELGELFGTEIEVEDVDTVGGLLAHALGRVPIAGSEAVIGDLRLTAENLAGRRNRISTVVVRREEPAPGDEVVAASADYE</sequence>
<feature type="transmembrane region" description="Helical" evidence="11">
    <location>
        <begin position="12"/>
        <end position="34"/>
    </location>
</feature>
<dbReference type="EMBL" id="VANP01000006">
    <property type="protein sequence ID" value="TLP58958.1"/>
    <property type="molecule type" value="Genomic_DNA"/>
</dbReference>
<protein>
    <submittedName>
        <fullName evidence="14">HlyC/CorC family transporter</fullName>
    </submittedName>
</protein>
<dbReference type="InterPro" id="IPR002550">
    <property type="entry name" value="CNNM"/>
</dbReference>
<dbReference type="Gene3D" id="3.30.465.10">
    <property type="match status" value="1"/>
</dbReference>
<keyword evidence="8 10" id="KW-0472">Membrane</keyword>
<keyword evidence="4 10" id="KW-0812">Transmembrane</keyword>
<keyword evidence="6 10" id="KW-1133">Transmembrane helix</keyword>
<feature type="domain" description="CBS" evidence="12">
    <location>
        <begin position="278"/>
        <end position="335"/>
    </location>
</feature>
<dbReference type="InterPro" id="IPR046342">
    <property type="entry name" value="CBS_dom_sf"/>
</dbReference>
<evidence type="ECO:0000256" key="10">
    <source>
        <dbReference type="PROSITE-ProRule" id="PRU01193"/>
    </source>
</evidence>
<evidence type="ECO:0000256" key="6">
    <source>
        <dbReference type="ARBA" id="ARBA00022989"/>
    </source>
</evidence>
<accession>A0A5R8YZJ1</accession>
<dbReference type="FunFam" id="3.10.580.10:FF:000002">
    <property type="entry name" value="Magnesium/cobalt efflux protein CorC"/>
    <property type="match status" value="1"/>
</dbReference>
<feature type="domain" description="CBS" evidence="12">
    <location>
        <begin position="212"/>
        <end position="272"/>
    </location>
</feature>
<dbReference type="Pfam" id="PF03471">
    <property type="entry name" value="CorC_HlyC"/>
    <property type="match status" value="1"/>
</dbReference>
<keyword evidence="5" id="KW-0677">Repeat</keyword>
<dbReference type="InterPro" id="IPR000644">
    <property type="entry name" value="CBS_dom"/>
</dbReference>
<feature type="domain" description="CNNM transmembrane" evidence="13">
    <location>
        <begin position="6"/>
        <end position="193"/>
    </location>
</feature>
<evidence type="ECO:0000259" key="12">
    <source>
        <dbReference type="PROSITE" id="PS51371"/>
    </source>
</evidence>
<dbReference type="GO" id="GO:0005886">
    <property type="term" value="C:plasma membrane"/>
    <property type="evidence" value="ECO:0007669"/>
    <property type="project" value="UniProtKB-SubCell"/>
</dbReference>